<evidence type="ECO:0000313" key="1">
    <source>
        <dbReference type="EMBL" id="KTD71115.1"/>
    </source>
</evidence>
<proteinExistence type="predicted"/>
<organism evidence="1 2">
    <name type="scientific">Legionella steelei</name>
    <dbReference type="NCBI Taxonomy" id="947033"/>
    <lineage>
        <taxon>Bacteria</taxon>
        <taxon>Pseudomonadati</taxon>
        <taxon>Pseudomonadota</taxon>
        <taxon>Gammaproteobacteria</taxon>
        <taxon>Legionellales</taxon>
        <taxon>Legionellaceae</taxon>
        <taxon>Legionella</taxon>
    </lineage>
</organism>
<dbReference type="EMBL" id="LNYY01000005">
    <property type="protein sequence ID" value="KTD71115.1"/>
    <property type="molecule type" value="Genomic_DNA"/>
</dbReference>
<comment type="caution">
    <text evidence="1">The sequence shown here is derived from an EMBL/GenBank/DDBJ whole genome shotgun (WGS) entry which is preliminary data.</text>
</comment>
<gene>
    <name evidence="1" type="ORF">Lste_0439</name>
</gene>
<dbReference type="RefSeq" id="WP_058509450.1">
    <property type="nucleotide sequence ID" value="NZ_LNYY01000005.1"/>
</dbReference>
<name>A0A0W0ZPJ2_9GAMM</name>
<dbReference type="PATRIC" id="fig|947033.5.peg.469"/>
<dbReference type="OrthoDB" id="5652680at2"/>
<dbReference type="Proteomes" id="UP000054926">
    <property type="component" value="Unassembled WGS sequence"/>
</dbReference>
<accession>A0A0W0ZPJ2</accession>
<dbReference type="AlphaFoldDB" id="A0A0W0ZPJ2"/>
<evidence type="ECO:0000313" key="2">
    <source>
        <dbReference type="Proteomes" id="UP000054926"/>
    </source>
</evidence>
<keyword evidence="2" id="KW-1185">Reference proteome</keyword>
<protein>
    <submittedName>
        <fullName evidence="1">Uncharacterized protein</fullName>
    </submittedName>
</protein>
<reference evidence="1 2" key="1">
    <citation type="submission" date="2015-11" db="EMBL/GenBank/DDBJ databases">
        <title>Genomic analysis of 38 Legionella species identifies large and diverse effector repertoires.</title>
        <authorList>
            <person name="Burstein D."/>
            <person name="Amaro F."/>
            <person name="Zusman T."/>
            <person name="Lifshitz Z."/>
            <person name="Cohen O."/>
            <person name="Gilbert J.A."/>
            <person name="Pupko T."/>
            <person name="Shuman H.A."/>
            <person name="Segal G."/>
        </authorList>
    </citation>
    <scope>NUCLEOTIDE SEQUENCE [LARGE SCALE GENOMIC DNA]</scope>
    <source>
        <strain evidence="1 2">IMVS3376</strain>
    </source>
</reference>
<sequence length="152" mass="17508">MSVSKECIKLLQNLVDQYGQDGKNDKDYPLIYSLLKDLLFLVLQHKKDHKDERIIGFLSTSALILDENSCFAQQCKLFLIAYQQLTHALDSMLDVELKIQPELDESWGKQLESEPNISLGASPFFLELQEAIAHRARRMAEKETKNWEAPKL</sequence>